<evidence type="ECO:0000256" key="1">
    <source>
        <dbReference type="SAM" id="Phobius"/>
    </source>
</evidence>
<keyword evidence="1" id="KW-0812">Transmembrane</keyword>
<reference evidence="2 3" key="1">
    <citation type="submission" date="2020-06" db="EMBL/GenBank/DDBJ databases">
        <title>Photobacterium damselae subsp. damselae comparative genomics.</title>
        <authorList>
            <person name="Osorio C.R."/>
        </authorList>
    </citation>
    <scope>NUCLEOTIDE SEQUENCE [LARGE SCALE GENOMIC DNA]</scope>
    <source>
        <strain evidence="2 3">TW250/03</strain>
    </source>
</reference>
<organism evidence="2 3">
    <name type="scientific">Photobacterium damselae subsp. damselae</name>
    <name type="common">Listonella damsela</name>
    <dbReference type="NCBI Taxonomy" id="85581"/>
    <lineage>
        <taxon>Bacteria</taxon>
        <taxon>Pseudomonadati</taxon>
        <taxon>Pseudomonadota</taxon>
        <taxon>Gammaproteobacteria</taxon>
        <taxon>Vibrionales</taxon>
        <taxon>Vibrionaceae</taxon>
        <taxon>Photobacterium</taxon>
    </lineage>
</organism>
<evidence type="ECO:0000313" key="3">
    <source>
        <dbReference type="Proteomes" id="UP000533429"/>
    </source>
</evidence>
<sequence>MIKEQSFTKLIKDWPYFLLMLLVSLSPLLVFIYLVDYKEGQGAEYIKLAGESTAVIYAPMISLFTLWYLKKQNTISKETHELTQHQFVQTDIELKLANIEGSVKELSKRLKQLPSPSDNFATYEEFIQKTIKINPDLSFGEGLTEKELLSLQIECERILPIWSIIEVICHEFRCNAESNIVKPSIRSVYATTVQHSRLILFSHVDVETLYSLDKLWYQQNSDNSEGFRSLYYRLKTKTSVELCD</sequence>
<feature type="transmembrane region" description="Helical" evidence="1">
    <location>
        <begin position="48"/>
        <end position="69"/>
    </location>
</feature>
<keyword evidence="1" id="KW-1133">Transmembrane helix</keyword>
<proteinExistence type="predicted"/>
<name>A0A850R0W8_PHODD</name>
<feature type="transmembrane region" description="Helical" evidence="1">
    <location>
        <begin position="16"/>
        <end position="36"/>
    </location>
</feature>
<evidence type="ECO:0000313" key="2">
    <source>
        <dbReference type="EMBL" id="NVP02238.1"/>
    </source>
</evidence>
<gene>
    <name evidence="2" type="ORF">HWA77_18655</name>
</gene>
<dbReference type="Proteomes" id="UP000533429">
    <property type="component" value="Unassembled WGS sequence"/>
</dbReference>
<keyword evidence="1" id="KW-0472">Membrane</keyword>
<dbReference type="AlphaFoldDB" id="A0A850R0W8"/>
<accession>A0A850R0W8</accession>
<comment type="caution">
    <text evidence="2">The sequence shown here is derived from an EMBL/GenBank/DDBJ whole genome shotgun (WGS) entry which is preliminary data.</text>
</comment>
<protein>
    <submittedName>
        <fullName evidence="2">Uncharacterized protein</fullName>
    </submittedName>
</protein>
<dbReference type="EMBL" id="JABXOR010001180">
    <property type="protein sequence ID" value="NVP02238.1"/>
    <property type="molecule type" value="Genomic_DNA"/>
</dbReference>